<dbReference type="AlphaFoldDB" id="A0A8S9WSK7"/>
<evidence type="ECO:0000313" key="4">
    <source>
        <dbReference type="EMBL" id="KAF6199189.1"/>
    </source>
</evidence>
<protein>
    <submittedName>
        <fullName evidence="4">Uncharacterized protein</fullName>
    </submittedName>
</protein>
<keyword evidence="5" id="KW-1185">Reference proteome</keyword>
<dbReference type="PROSITE" id="PS51257">
    <property type="entry name" value="PROKAR_LIPOPROTEIN"/>
    <property type="match status" value="1"/>
</dbReference>
<gene>
    <name evidence="4" type="ORF">GE061_007214</name>
</gene>
<dbReference type="Proteomes" id="UP000466442">
    <property type="component" value="Unassembled WGS sequence"/>
</dbReference>
<evidence type="ECO:0000256" key="3">
    <source>
        <dbReference type="SAM" id="SignalP"/>
    </source>
</evidence>
<reference evidence="4" key="1">
    <citation type="journal article" date="2021" name="Mol. Ecol. Resour.">
        <title>Apolygus lucorum genome provides insights into omnivorousness and mesophyll feeding.</title>
        <authorList>
            <person name="Liu Y."/>
            <person name="Liu H."/>
            <person name="Wang H."/>
            <person name="Huang T."/>
            <person name="Liu B."/>
            <person name="Yang B."/>
            <person name="Yin L."/>
            <person name="Li B."/>
            <person name="Zhang Y."/>
            <person name="Zhang S."/>
            <person name="Jiang F."/>
            <person name="Zhang X."/>
            <person name="Ren Y."/>
            <person name="Wang B."/>
            <person name="Wang S."/>
            <person name="Lu Y."/>
            <person name="Wu K."/>
            <person name="Fan W."/>
            <person name="Wang G."/>
        </authorList>
    </citation>
    <scope>NUCLEOTIDE SEQUENCE</scope>
    <source>
        <strain evidence="4">12Hb</strain>
    </source>
</reference>
<feature type="region of interest" description="Disordered" evidence="2">
    <location>
        <begin position="122"/>
        <end position="146"/>
    </location>
</feature>
<name>A0A8S9WSK7_APOLU</name>
<evidence type="ECO:0000256" key="1">
    <source>
        <dbReference type="SAM" id="Coils"/>
    </source>
</evidence>
<dbReference type="EMBL" id="WIXP02000015">
    <property type="protein sequence ID" value="KAF6199189.1"/>
    <property type="molecule type" value="Genomic_DNA"/>
</dbReference>
<feature type="signal peptide" evidence="3">
    <location>
        <begin position="1"/>
        <end position="36"/>
    </location>
</feature>
<organism evidence="4 5">
    <name type="scientific">Apolygus lucorum</name>
    <name type="common">Small green plant bug</name>
    <name type="synonym">Lygocoris lucorum</name>
    <dbReference type="NCBI Taxonomy" id="248454"/>
    <lineage>
        <taxon>Eukaryota</taxon>
        <taxon>Metazoa</taxon>
        <taxon>Ecdysozoa</taxon>
        <taxon>Arthropoda</taxon>
        <taxon>Hexapoda</taxon>
        <taxon>Insecta</taxon>
        <taxon>Pterygota</taxon>
        <taxon>Neoptera</taxon>
        <taxon>Paraneoptera</taxon>
        <taxon>Hemiptera</taxon>
        <taxon>Heteroptera</taxon>
        <taxon>Panheteroptera</taxon>
        <taxon>Cimicomorpha</taxon>
        <taxon>Miridae</taxon>
        <taxon>Mirini</taxon>
        <taxon>Apolygus</taxon>
    </lineage>
</organism>
<sequence length="155" mass="17814">MTESFFRVFFTPPILAKKYTGMKSWWILLLVGGCLGQQRTEQAFTELFPEQIQQQKVQFRQSELQTQLQILQQQAQVASGNRAAELAQQQTAILAEIMRLQQEMQKLQGDIQLRLSGSRPNFRPIEVPQQQAPTAPPQQFPPEPPRKLLLTNKLL</sequence>
<evidence type="ECO:0000313" key="5">
    <source>
        <dbReference type="Proteomes" id="UP000466442"/>
    </source>
</evidence>
<keyword evidence="3" id="KW-0732">Signal</keyword>
<proteinExistence type="predicted"/>
<comment type="caution">
    <text evidence="4">The sequence shown here is derived from an EMBL/GenBank/DDBJ whole genome shotgun (WGS) entry which is preliminary data.</text>
</comment>
<feature type="chain" id="PRO_5035730131" evidence="3">
    <location>
        <begin position="37"/>
        <end position="155"/>
    </location>
</feature>
<accession>A0A8S9WSK7</accession>
<keyword evidence="1" id="KW-0175">Coiled coil</keyword>
<feature type="coiled-coil region" evidence="1">
    <location>
        <begin position="83"/>
        <end position="110"/>
    </location>
</feature>
<feature type="compositionally biased region" description="Pro residues" evidence="2">
    <location>
        <begin position="134"/>
        <end position="143"/>
    </location>
</feature>
<evidence type="ECO:0000256" key="2">
    <source>
        <dbReference type="SAM" id="MobiDB-lite"/>
    </source>
</evidence>